<organism evidence="1 2">
    <name type="scientific">Adlercreutzia muris</name>
    <dbReference type="NCBI Taxonomy" id="1796610"/>
    <lineage>
        <taxon>Bacteria</taxon>
        <taxon>Bacillati</taxon>
        <taxon>Actinomycetota</taxon>
        <taxon>Coriobacteriia</taxon>
        <taxon>Eggerthellales</taxon>
        <taxon>Eggerthellaceae</taxon>
        <taxon>Adlercreutzia</taxon>
    </lineage>
</organism>
<dbReference type="RefSeq" id="WP_151430608.1">
    <property type="nucleotide sequence ID" value="NZ_JANJZI010000003.1"/>
</dbReference>
<protein>
    <submittedName>
        <fullName evidence="1">Uncharacterized protein</fullName>
    </submittedName>
</protein>
<proteinExistence type="predicted"/>
<name>A0A7C8FTD8_9ACTN</name>
<dbReference type="AlphaFoldDB" id="A0A7C8FTD8"/>
<comment type="caution">
    <text evidence="1">The sequence shown here is derived from an EMBL/GenBank/DDBJ whole genome shotgun (WGS) entry which is preliminary data.</text>
</comment>
<dbReference type="Proteomes" id="UP000479639">
    <property type="component" value="Unassembled WGS sequence"/>
</dbReference>
<evidence type="ECO:0000313" key="2">
    <source>
        <dbReference type="Proteomes" id="UP000479639"/>
    </source>
</evidence>
<reference evidence="1 2" key="1">
    <citation type="submission" date="2019-09" db="EMBL/GenBank/DDBJ databases">
        <title>Whole genome shotgun sequencing (WGS) of Ellagibacter isourolithinifaciens DSM 104140(T) and Adlercreutzia muris DSM 29508(T).</title>
        <authorList>
            <person name="Stoll D.A."/>
            <person name="Danylec N."/>
            <person name="Huch M."/>
        </authorList>
    </citation>
    <scope>NUCLEOTIDE SEQUENCE [LARGE SCALE GENOMIC DNA]</scope>
    <source>
        <strain evidence="1 2">DSM 29508</strain>
    </source>
</reference>
<gene>
    <name evidence="1" type="ORF">F8D48_06605</name>
</gene>
<accession>A0A7C8FTD8</accession>
<dbReference type="EMBL" id="WAJS01000017">
    <property type="protein sequence ID" value="KAB1647957.1"/>
    <property type="molecule type" value="Genomic_DNA"/>
</dbReference>
<evidence type="ECO:0000313" key="1">
    <source>
        <dbReference type="EMBL" id="KAB1647957.1"/>
    </source>
</evidence>
<keyword evidence="2" id="KW-1185">Reference proteome</keyword>
<sequence>MGIFSRRWLVRGNRGEPLVLMASRRRLELRRAGFGGGVEFSYDDPRAEFGEAWANKDFYVRGGQRKRVTRARVYDLAKGGGTRIVEFRSTADGDSFRRWIERAAAASR</sequence>